<name>A0A841DMQ6_9ACTN</name>
<dbReference type="EMBL" id="JACHNF010000001">
    <property type="protein sequence ID" value="MBB5980414.1"/>
    <property type="molecule type" value="Genomic_DNA"/>
</dbReference>
<evidence type="ECO:0000313" key="2">
    <source>
        <dbReference type="Proteomes" id="UP000558997"/>
    </source>
</evidence>
<evidence type="ECO:0000313" key="1">
    <source>
        <dbReference type="EMBL" id="MBB5980414.1"/>
    </source>
</evidence>
<proteinExistence type="predicted"/>
<dbReference type="AlphaFoldDB" id="A0A841DMQ6"/>
<dbReference type="RefSeq" id="WP_184836145.1">
    <property type="nucleotide sequence ID" value="NZ_BAAAVN010000025.1"/>
</dbReference>
<reference evidence="1 2" key="1">
    <citation type="submission" date="2020-08" db="EMBL/GenBank/DDBJ databases">
        <title>Sequencing the genomes of 1000 actinobacteria strains.</title>
        <authorList>
            <person name="Klenk H.-P."/>
        </authorList>
    </citation>
    <scope>NUCLEOTIDE SEQUENCE [LARGE SCALE GENOMIC DNA]</scope>
    <source>
        <strain evidence="1 2">DSM 17294</strain>
    </source>
</reference>
<organism evidence="1 2">
    <name type="scientific">Kribbella solani</name>
    <dbReference type="NCBI Taxonomy" id="236067"/>
    <lineage>
        <taxon>Bacteria</taxon>
        <taxon>Bacillati</taxon>
        <taxon>Actinomycetota</taxon>
        <taxon>Actinomycetes</taxon>
        <taxon>Propionibacteriales</taxon>
        <taxon>Kribbellaceae</taxon>
        <taxon>Kribbella</taxon>
    </lineage>
</organism>
<dbReference type="Proteomes" id="UP000558997">
    <property type="component" value="Unassembled WGS sequence"/>
</dbReference>
<sequence>MATEGRDLPAEYSGLYFTRDSRFDLVLAAEYDVFGFALYNSGLIVLIVDSTNLPNWYPIDMFEIEDGRIPAGWSFSPRAGGTAGMAALWGYSRLAGDEAFSEALTVHEDAALTVFWDEIVPLTVKPADGHS</sequence>
<gene>
    <name evidence="1" type="ORF">HDA44_003755</name>
</gene>
<protein>
    <submittedName>
        <fullName evidence="1">Uncharacterized protein</fullName>
    </submittedName>
</protein>
<comment type="caution">
    <text evidence="1">The sequence shown here is derived from an EMBL/GenBank/DDBJ whole genome shotgun (WGS) entry which is preliminary data.</text>
</comment>
<accession>A0A841DMQ6</accession>
<keyword evidence="2" id="KW-1185">Reference proteome</keyword>